<dbReference type="InterPro" id="IPR051406">
    <property type="entry name" value="PLD_domain"/>
</dbReference>
<evidence type="ECO:0000256" key="4">
    <source>
        <dbReference type="ARBA" id="ARBA00022801"/>
    </source>
</evidence>
<protein>
    <recommendedName>
        <fullName evidence="3">phospholipase D</fullName>
        <ecNumber evidence="3">3.1.4.4</ecNumber>
    </recommendedName>
</protein>
<evidence type="ECO:0000256" key="5">
    <source>
        <dbReference type="ARBA" id="ARBA00022963"/>
    </source>
</evidence>
<comment type="catalytic activity">
    <reaction evidence="1">
        <text>a 1,2-diacyl-sn-glycero-3-phosphocholine + H2O = a 1,2-diacyl-sn-glycero-3-phosphate + choline + H(+)</text>
        <dbReference type="Rhea" id="RHEA:14445"/>
        <dbReference type="ChEBI" id="CHEBI:15354"/>
        <dbReference type="ChEBI" id="CHEBI:15377"/>
        <dbReference type="ChEBI" id="CHEBI:15378"/>
        <dbReference type="ChEBI" id="CHEBI:57643"/>
        <dbReference type="ChEBI" id="CHEBI:58608"/>
        <dbReference type="EC" id="3.1.4.4"/>
    </reaction>
</comment>
<evidence type="ECO:0000256" key="6">
    <source>
        <dbReference type="ARBA" id="ARBA00023098"/>
    </source>
</evidence>
<comment type="caution">
    <text evidence="8">The sequence shown here is derived from an EMBL/GenBank/DDBJ whole genome shotgun (WGS) entry which is preliminary data.</text>
</comment>
<dbReference type="PANTHER" id="PTHR43856">
    <property type="entry name" value="CARDIOLIPIN HYDROLASE"/>
    <property type="match status" value="1"/>
</dbReference>
<gene>
    <name evidence="8" type="ORF">ACERK3_02510</name>
</gene>
<evidence type="ECO:0000256" key="1">
    <source>
        <dbReference type="ARBA" id="ARBA00000798"/>
    </source>
</evidence>
<keyword evidence="5" id="KW-0442">Lipid degradation</keyword>
<dbReference type="InterPro" id="IPR025202">
    <property type="entry name" value="PLD-like_dom"/>
</dbReference>
<dbReference type="Proteomes" id="UP001575105">
    <property type="component" value="Unassembled WGS sequence"/>
</dbReference>
<accession>A0ABV4U3W1</accession>
<dbReference type="InterPro" id="IPR001736">
    <property type="entry name" value="PLipase_D/transphosphatidylase"/>
</dbReference>
<keyword evidence="6" id="KW-0443">Lipid metabolism</keyword>
<proteinExistence type="inferred from homology"/>
<reference evidence="8 9" key="1">
    <citation type="submission" date="2024-08" db="EMBL/GenBank/DDBJ databases">
        <title>Whole-genome sequencing of halo(alkali)philic microorganisms from hypersaline lakes.</title>
        <authorList>
            <person name="Sorokin D.Y."/>
            <person name="Merkel A.Y."/>
            <person name="Messina E."/>
            <person name="Yakimov M."/>
        </authorList>
    </citation>
    <scope>NUCLEOTIDE SEQUENCE [LARGE SCALE GENOMIC DNA]</scope>
    <source>
        <strain evidence="8 9">AB-hyl4</strain>
    </source>
</reference>
<dbReference type="RefSeq" id="WP_425344088.1">
    <property type="nucleotide sequence ID" value="NZ_JBGUBD010000002.1"/>
</dbReference>
<keyword evidence="9" id="KW-1185">Reference proteome</keyword>
<name>A0ABV4U3W1_9BACT</name>
<evidence type="ECO:0000313" key="8">
    <source>
        <dbReference type="EMBL" id="MFA9477159.1"/>
    </source>
</evidence>
<evidence type="ECO:0000313" key="9">
    <source>
        <dbReference type="Proteomes" id="UP001575105"/>
    </source>
</evidence>
<dbReference type="PANTHER" id="PTHR43856:SF1">
    <property type="entry name" value="MITOCHONDRIAL CARDIOLIPIN HYDROLASE"/>
    <property type="match status" value="1"/>
</dbReference>
<dbReference type="PROSITE" id="PS50035">
    <property type="entry name" value="PLD"/>
    <property type="match status" value="1"/>
</dbReference>
<dbReference type="Pfam" id="PF13091">
    <property type="entry name" value="PLDc_2"/>
    <property type="match status" value="1"/>
</dbReference>
<dbReference type="EC" id="3.1.4.4" evidence="3"/>
<evidence type="ECO:0000259" key="7">
    <source>
        <dbReference type="PROSITE" id="PS50035"/>
    </source>
</evidence>
<dbReference type="EMBL" id="JBGUBD010000002">
    <property type="protein sequence ID" value="MFA9477159.1"/>
    <property type="molecule type" value="Genomic_DNA"/>
</dbReference>
<organism evidence="8 9">
    <name type="scientific">Natronomicrosphaera hydrolytica</name>
    <dbReference type="NCBI Taxonomy" id="3242702"/>
    <lineage>
        <taxon>Bacteria</taxon>
        <taxon>Pseudomonadati</taxon>
        <taxon>Planctomycetota</taxon>
        <taxon>Phycisphaerae</taxon>
        <taxon>Phycisphaerales</taxon>
        <taxon>Phycisphaeraceae</taxon>
        <taxon>Natronomicrosphaera</taxon>
    </lineage>
</organism>
<dbReference type="CDD" id="cd00138">
    <property type="entry name" value="PLDc_SF"/>
    <property type="match status" value="1"/>
</dbReference>
<comment type="similarity">
    <text evidence="2">Belongs to the phospholipase D family.</text>
</comment>
<dbReference type="Gene3D" id="3.30.870.10">
    <property type="entry name" value="Endonuclease Chain A"/>
    <property type="match status" value="1"/>
</dbReference>
<sequence length="190" mass="20527">MSDLTFDPPTGAACGKVQLVVDAEHQRRVVVEGMLKAKVSLAIATADFKAMLVPQPGSRRAPSIVAHLIRLAKRGVEVRVLHAGVPSAAALQELRGELPRNLTIRRCPRLHAKAVIVDAGAMYLGSANLTGAGLGAKADHRRNIEWGVWSESATMIDAVLQQFNALWEGDRCRGCGRRDVCPVPLEEPRL</sequence>
<evidence type="ECO:0000256" key="2">
    <source>
        <dbReference type="ARBA" id="ARBA00008664"/>
    </source>
</evidence>
<keyword evidence="4" id="KW-0378">Hydrolase</keyword>
<evidence type="ECO:0000256" key="3">
    <source>
        <dbReference type="ARBA" id="ARBA00012027"/>
    </source>
</evidence>
<dbReference type="SUPFAM" id="SSF56024">
    <property type="entry name" value="Phospholipase D/nuclease"/>
    <property type="match status" value="1"/>
</dbReference>
<feature type="domain" description="PLD phosphodiesterase" evidence="7">
    <location>
        <begin position="106"/>
        <end position="133"/>
    </location>
</feature>